<evidence type="ECO:0000259" key="9">
    <source>
        <dbReference type="Pfam" id="PF02770"/>
    </source>
</evidence>
<comment type="similarity">
    <text evidence="2 6">Belongs to the acyl-CoA dehydrogenase family.</text>
</comment>
<dbReference type="Gene3D" id="2.40.110.10">
    <property type="entry name" value="Butyryl-CoA Dehydrogenase, subunit A, domain 2"/>
    <property type="match status" value="1"/>
</dbReference>
<evidence type="ECO:0000256" key="4">
    <source>
        <dbReference type="ARBA" id="ARBA00022827"/>
    </source>
</evidence>
<keyword evidence="3 6" id="KW-0285">Flavoprotein</keyword>
<accession>A0A3A8E8E4</accession>
<dbReference type="InterPro" id="IPR046373">
    <property type="entry name" value="Acyl-CoA_Oxase/DH_mid-dom_sf"/>
</dbReference>
<dbReference type="PANTHER" id="PTHR43884">
    <property type="entry name" value="ACYL-COA DEHYDROGENASE"/>
    <property type="match status" value="1"/>
</dbReference>
<dbReference type="Gene3D" id="1.10.540.10">
    <property type="entry name" value="Acyl-CoA dehydrogenase/oxidase, N-terminal domain"/>
    <property type="match status" value="1"/>
</dbReference>
<dbReference type="InterPro" id="IPR006091">
    <property type="entry name" value="Acyl-CoA_Oxase/DH_mid-dom"/>
</dbReference>
<dbReference type="EMBL" id="RAXU01000026">
    <property type="protein sequence ID" value="RKG30865.1"/>
    <property type="molecule type" value="Genomic_DNA"/>
</dbReference>
<dbReference type="SUPFAM" id="SSF56645">
    <property type="entry name" value="Acyl-CoA dehydrogenase NM domain-like"/>
    <property type="match status" value="1"/>
</dbReference>
<feature type="region of interest" description="Disordered" evidence="7">
    <location>
        <begin position="59"/>
        <end position="79"/>
    </location>
</feature>
<dbReference type="InterPro" id="IPR009075">
    <property type="entry name" value="AcylCo_DH/oxidase_C"/>
</dbReference>
<name>A0A3A8E8E4_9GAMM</name>
<dbReference type="GO" id="GO:0050660">
    <property type="term" value="F:flavin adenine dinucleotide binding"/>
    <property type="evidence" value="ECO:0007669"/>
    <property type="project" value="InterPro"/>
</dbReference>
<feature type="domain" description="Acyl-CoA oxidase/dehydrogenase middle" evidence="9">
    <location>
        <begin position="131"/>
        <end position="226"/>
    </location>
</feature>
<gene>
    <name evidence="10" type="ORF">D7V21_15030</name>
</gene>
<dbReference type="Proteomes" id="UP000269001">
    <property type="component" value="Unassembled WGS sequence"/>
</dbReference>
<dbReference type="RefSeq" id="WP_120371262.1">
    <property type="nucleotide sequence ID" value="NZ_LXGN01000034.1"/>
</dbReference>
<keyword evidence="11" id="KW-1185">Reference proteome</keyword>
<keyword evidence="4 6" id="KW-0274">FAD</keyword>
<reference evidence="10 11" key="1">
    <citation type="submission" date="2018-09" db="EMBL/GenBank/DDBJ databases">
        <title>The draft genome of Acinetobacter spp. strains.</title>
        <authorList>
            <person name="Qin J."/>
            <person name="Feng Y."/>
            <person name="Zong Z."/>
        </authorList>
    </citation>
    <scope>NUCLEOTIDE SEQUENCE [LARGE SCALE GENOMIC DNA]</scope>
    <source>
        <strain evidence="10 11">WCHAc060096</strain>
    </source>
</reference>
<dbReference type="AlphaFoldDB" id="A0A3A8E8E4"/>
<evidence type="ECO:0000313" key="10">
    <source>
        <dbReference type="EMBL" id="RKG30865.1"/>
    </source>
</evidence>
<evidence type="ECO:0000256" key="2">
    <source>
        <dbReference type="ARBA" id="ARBA00009347"/>
    </source>
</evidence>
<dbReference type="GO" id="GO:0003995">
    <property type="term" value="F:acyl-CoA dehydrogenase activity"/>
    <property type="evidence" value="ECO:0007669"/>
    <property type="project" value="TreeGrafter"/>
</dbReference>
<evidence type="ECO:0000256" key="1">
    <source>
        <dbReference type="ARBA" id="ARBA00001974"/>
    </source>
</evidence>
<keyword evidence="5 6" id="KW-0560">Oxidoreductase</keyword>
<evidence type="ECO:0000256" key="7">
    <source>
        <dbReference type="SAM" id="MobiDB-lite"/>
    </source>
</evidence>
<sequence>MNLQNPKKFKMLIDQAHEVALNVLRPVSRKYDKAEHAYPKELDMLASLVDGMNEGGEGMNAGAAGAGNRSDLQDQGNRNGTNMSTALSIIEMCYGDTGLLLSMPRQGLGNSAIAAVANDEQLERFKGTWAAMAITEPGCGSDSAAIRTTATKDGDDYILNGEKIFVTSGERADSVVVWATLDRKLGRAAIKSFVVPKGTAGMKVERLEHKLGIKASDTAAISFIDCRVPAANLLGNAEVDVAKGFAGVMETFDNTRPLVAAMAIGCAKASLERIKEIFKDELDANYATPYLQTSNIAAQIYRMEAEWEAARLLTLKATWMADNKKPNSKEASIAKAKAGRIGNEITLKCVELAASVGYNEDELLEKWARDSKILDIFEGTQQIQQLIIARRELGKSSSELK</sequence>
<feature type="domain" description="Acyl-CoA dehydrogenase/oxidase C-terminal" evidence="8">
    <location>
        <begin position="243"/>
        <end position="391"/>
    </location>
</feature>
<comment type="caution">
    <text evidence="10">The sequence shown here is derived from an EMBL/GenBank/DDBJ whole genome shotgun (WGS) entry which is preliminary data.</text>
</comment>
<evidence type="ECO:0000259" key="8">
    <source>
        <dbReference type="Pfam" id="PF00441"/>
    </source>
</evidence>
<organism evidence="10 11">
    <name type="scientific">Acinetobacter guerrae</name>
    <dbReference type="NCBI Taxonomy" id="1843371"/>
    <lineage>
        <taxon>Bacteria</taxon>
        <taxon>Pseudomonadati</taxon>
        <taxon>Pseudomonadota</taxon>
        <taxon>Gammaproteobacteria</taxon>
        <taxon>Moraxellales</taxon>
        <taxon>Moraxellaceae</taxon>
        <taxon>Acinetobacter</taxon>
    </lineage>
</organism>
<evidence type="ECO:0000256" key="6">
    <source>
        <dbReference type="RuleBase" id="RU362125"/>
    </source>
</evidence>
<dbReference type="PANTHER" id="PTHR43884:SF12">
    <property type="entry name" value="ISOVALERYL-COA DEHYDROGENASE, MITOCHONDRIAL-RELATED"/>
    <property type="match status" value="1"/>
</dbReference>
<dbReference type="InterPro" id="IPR037069">
    <property type="entry name" value="AcylCoA_DH/ox_N_sf"/>
</dbReference>
<dbReference type="FunFam" id="2.40.110.10:FF:000002">
    <property type="entry name" value="Acyl-CoA dehydrogenase fadE12"/>
    <property type="match status" value="1"/>
</dbReference>
<dbReference type="InterPro" id="IPR009100">
    <property type="entry name" value="AcylCoA_DH/oxidase_NM_dom_sf"/>
</dbReference>
<dbReference type="Pfam" id="PF02770">
    <property type="entry name" value="Acyl-CoA_dh_M"/>
    <property type="match status" value="1"/>
</dbReference>
<evidence type="ECO:0000256" key="5">
    <source>
        <dbReference type="ARBA" id="ARBA00023002"/>
    </source>
</evidence>
<protein>
    <submittedName>
        <fullName evidence="10">Acyl-CoA dehydrogenase</fullName>
    </submittedName>
</protein>
<dbReference type="OrthoDB" id="142556at2"/>
<dbReference type="Pfam" id="PF00441">
    <property type="entry name" value="Acyl-CoA_dh_1"/>
    <property type="match status" value="1"/>
</dbReference>
<evidence type="ECO:0000313" key="11">
    <source>
        <dbReference type="Proteomes" id="UP000269001"/>
    </source>
</evidence>
<proteinExistence type="inferred from homology"/>
<evidence type="ECO:0000256" key="3">
    <source>
        <dbReference type="ARBA" id="ARBA00022630"/>
    </source>
</evidence>
<comment type="cofactor">
    <cofactor evidence="1 6">
        <name>FAD</name>
        <dbReference type="ChEBI" id="CHEBI:57692"/>
    </cofactor>
</comment>
<dbReference type="Gene3D" id="1.20.140.10">
    <property type="entry name" value="Butyryl-CoA Dehydrogenase, subunit A, domain 3"/>
    <property type="match status" value="1"/>
</dbReference>
<dbReference type="SUPFAM" id="SSF47203">
    <property type="entry name" value="Acyl-CoA dehydrogenase C-terminal domain-like"/>
    <property type="match status" value="1"/>
</dbReference>
<dbReference type="InterPro" id="IPR036250">
    <property type="entry name" value="AcylCo_DH-like_C"/>
</dbReference>